<name>A0A9P0GSY3_PHACE</name>
<evidence type="ECO:0000256" key="2">
    <source>
        <dbReference type="SAM" id="MobiDB-lite"/>
    </source>
</evidence>
<dbReference type="InterPro" id="IPR007889">
    <property type="entry name" value="HTH_Psq"/>
</dbReference>
<dbReference type="GO" id="GO:0003677">
    <property type="term" value="F:DNA binding"/>
    <property type="evidence" value="ECO:0007669"/>
    <property type="project" value="InterPro"/>
</dbReference>
<reference evidence="4" key="1">
    <citation type="submission" date="2022-01" db="EMBL/GenBank/DDBJ databases">
        <authorList>
            <person name="King R."/>
        </authorList>
    </citation>
    <scope>NUCLEOTIDE SEQUENCE</scope>
</reference>
<dbReference type="Gene3D" id="1.10.10.60">
    <property type="entry name" value="Homeodomain-like"/>
    <property type="match status" value="1"/>
</dbReference>
<organism evidence="4 5">
    <name type="scientific">Phaedon cochleariae</name>
    <name type="common">Mustard beetle</name>
    <dbReference type="NCBI Taxonomy" id="80249"/>
    <lineage>
        <taxon>Eukaryota</taxon>
        <taxon>Metazoa</taxon>
        <taxon>Ecdysozoa</taxon>
        <taxon>Arthropoda</taxon>
        <taxon>Hexapoda</taxon>
        <taxon>Insecta</taxon>
        <taxon>Pterygota</taxon>
        <taxon>Neoptera</taxon>
        <taxon>Endopterygota</taxon>
        <taxon>Coleoptera</taxon>
        <taxon>Polyphaga</taxon>
        <taxon>Cucujiformia</taxon>
        <taxon>Chrysomeloidea</taxon>
        <taxon>Chrysomelidae</taxon>
        <taxon>Chrysomelinae</taxon>
        <taxon>Chrysomelini</taxon>
        <taxon>Phaedon</taxon>
    </lineage>
</organism>
<evidence type="ECO:0000313" key="5">
    <source>
        <dbReference type="Proteomes" id="UP001153737"/>
    </source>
</evidence>
<evidence type="ECO:0000256" key="1">
    <source>
        <dbReference type="ARBA" id="ARBA00004123"/>
    </source>
</evidence>
<feature type="compositionally biased region" description="Basic residues" evidence="2">
    <location>
        <begin position="242"/>
        <end position="252"/>
    </location>
</feature>
<feature type="region of interest" description="Disordered" evidence="2">
    <location>
        <begin position="143"/>
        <end position="196"/>
    </location>
</feature>
<proteinExistence type="predicted"/>
<dbReference type="EMBL" id="OU896714">
    <property type="protein sequence ID" value="CAH1180212.1"/>
    <property type="molecule type" value="Genomic_DNA"/>
</dbReference>
<gene>
    <name evidence="4" type="ORF">PHAECO_LOCUS12000</name>
</gene>
<feature type="region of interest" description="Disordered" evidence="2">
    <location>
        <begin position="231"/>
        <end position="266"/>
    </location>
</feature>
<dbReference type="OrthoDB" id="6756758at2759"/>
<evidence type="ECO:0000259" key="3">
    <source>
        <dbReference type="Pfam" id="PF05225"/>
    </source>
</evidence>
<dbReference type="AlphaFoldDB" id="A0A9P0GSY3"/>
<sequence length="372" mass="43460">MPKVKKGYVYKKKYSEPEITRALEAIKKGMSKKQAAKTYRIPRATLQFRMSERFKKIRHGPETVLSTSEEELLVKWINDNQRKGFPRRKEDIQQSVKEFLNKIFEDNLGSISDDHTQNNDIIIEETMITPNNDTDKNSNDYEELASSEHNQIQRDQGHEEEIDKENIDVPEEQCSLEKSLRWPETPTRKGNKTTERMPFVLVSTGWKKIYTEKQEKKAKEELDKESRRLERLKKKILTEHSKSKKKAPRTKNNKNTNTGPRKDDSILHASKNTQMYFEPAETQQPIIISDIKLKPSQKTAVRNIFHEKQENTIFDDNIVETGLCFLCTMNITRGKNGVRCLKCYGRQYHKLCLEKRNVNVKNFICSVCSGKT</sequence>
<keyword evidence="5" id="KW-1185">Reference proteome</keyword>
<dbReference type="GO" id="GO:0005634">
    <property type="term" value="C:nucleus"/>
    <property type="evidence" value="ECO:0007669"/>
    <property type="project" value="UniProtKB-SubCell"/>
</dbReference>
<accession>A0A9P0GSY3</accession>
<dbReference type="SUPFAM" id="SSF46689">
    <property type="entry name" value="Homeodomain-like"/>
    <property type="match status" value="1"/>
</dbReference>
<dbReference type="Pfam" id="PF05225">
    <property type="entry name" value="HTH_psq"/>
    <property type="match status" value="1"/>
</dbReference>
<dbReference type="InterPro" id="IPR009057">
    <property type="entry name" value="Homeodomain-like_sf"/>
</dbReference>
<evidence type="ECO:0000313" key="4">
    <source>
        <dbReference type="EMBL" id="CAH1180212.1"/>
    </source>
</evidence>
<feature type="compositionally biased region" description="Basic and acidic residues" evidence="2">
    <location>
        <begin position="151"/>
        <end position="167"/>
    </location>
</feature>
<reference evidence="4" key="2">
    <citation type="submission" date="2022-10" db="EMBL/GenBank/DDBJ databases">
        <authorList>
            <consortium name="ENA_rothamsted_submissions"/>
            <consortium name="culmorum"/>
            <person name="King R."/>
        </authorList>
    </citation>
    <scope>NUCLEOTIDE SEQUENCE</scope>
</reference>
<protein>
    <recommendedName>
        <fullName evidence="3">HTH psq-type domain-containing protein</fullName>
    </recommendedName>
</protein>
<dbReference type="Proteomes" id="UP001153737">
    <property type="component" value="Chromosome 8"/>
</dbReference>
<feature type="domain" description="HTH psq-type" evidence="3">
    <location>
        <begin position="18"/>
        <end position="50"/>
    </location>
</feature>
<comment type="subcellular location">
    <subcellularLocation>
        <location evidence="1">Nucleus</location>
    </subcellularLocation>
</comment>